<comment type="caution">
    <text evidence="4">The sequence shown here is derived from an EMBL/GenBank/DDBJ whole genome shotgun (WGS) entry which is preliminary data.</text>
</comment>
<dbReference type="Pfam" id="PF01590">
    <property type="entry name" value="GAF"/>
    <property type="match status" value="1"/>
</dbReference>
<protein>
    <recommendedName>
        <fullName evidence="2">histidine kinase</fullName>
        <ecNumber evidence="2">2.7.13.3</ecNumber>
    </recommendedName>
</protein>
<reference evidence="5" key="1">
    <citation type="journal article" date="2019" name="Int. J. Syst. Evol. Microbiol.">
        <title>The Global Catalogue of Microorganisms (GCM) 10K type strain sequencing project: providing services to taxonomists for standard genome sequencing and annotation.</title>
        <authorList>
            <consortium name="The Broad Institute Genomics Platform"/>
            <consortium name="The Broad Institute Genome Sequencing Center for Infectious Disease"/>
            <person name="Wu L."/>
            <person name="Ma J."/>
        </authorList>
    </citation>
    <scope>NUCLEOTIDE SEQUENCE [LARGE SCALE GENOMIC DNA]</scope>
    <source>
        <strain evidence="5">JCM 18283</strain>
    </source>
</reference>
<dbReference type="Gene3D" id="3.30.450.20">
    <property type="entry name" value="PAS domain"/>
    <property type="match status" value="1"/>
</dbReference>
<dbReference type="Pfam" id="PF08448">
    <property type="entry name" value="PAS_4"/>
    <property type="match status" value="1"/>
</dbReference>
<dbReference type="Gene3D" id="3.30.450.40">
    <property type="match status" value="1"/>
</dbReference>
<proteinExistence type="predicted"/>
<evidence type="ECO:0000256" key="2">
    <source>
        <dbReference type="ARBA" id="ARBA00012438"/>
    </source>
</evidence>
<dbReference type="InterPro" id="IPR003018">
    <property type="entry name" value="GAF"/>
</dbReference>
<dbReference type="SUPFAM" id="SSF55785">
    <property type="entry name" value="PYP-like sensor domain (PAS domain)"/>
    <property type="match status" value="1"/>
</dbReference>
<dbReference type="InterPro" id="IPR035965">
    <property type="entry name" value="PAS-like_dom_sf"/>
</dbReference>
<dbReference type="InterPro" id="IPR036097">
    <property type="entry name" value="HisK_dim/P_sf"/>
</dbReference>
<dbReference type="CDD" id="cd00082">
    <property type="entry name" value="HisKA"/>
    <property type="match status" value="1"/>
</dbReference>
<accession>A0ABP9G311</accession>
<dbReference type="InterPro" id="IPR013656">
    <property type="entry name" value="PAS_4"/>
</dbReference>
<gene>
    <name evidence="4" type="ORF">GCM10023313_30110</name>
</gene>
<dbReference type="Gene3D" id="1.10.287.130">
    <property type="match status" value="1"/>
</dbReference>
<dbReference type="InterPro" id="IPR000700">
    <property type="entry name" value="PAS-assoc_C"/>
</dbReference>
<dbReference type="SUPFAM" id="SSF47384">
    <property type="entry name" value="Homodimeric domain of signal transducing histidine kinase"/>
    <property type="match status" value="1"/>
</dbReference>
<dbReference type="InterPro" id="IPR000014">
    <property type="entry name" value="PAS"/>
</dbReference>
<dbReference type="NCBIfam" id="TIGR00229">
    <property type="entry name" value="sensory_box"/>
    <property type="match status" value="1"/>
</dbReference>
<dbReference type="InterPro" id="IPR029016">
    <property type="entry name" value="GAF-like_dom_sf"/>
</dbReference>
<sequence length="363" mass="41684">MPLKELERLQTVRRFLQLPMDYEHQLQEITRLAAYICGQPTALITFIDEDIQHIKVKHNFEFSETPRCDAFCDHVIGKKGGMIVKDATLDDRFAANPLVLNNPHIRFYAGVPLTTHDGHDLGSLCVIGKRPADLSSRQAEMLNVLSRQVIKILEFEASVILLREKQAELQRTEIELRAFFESSVEQHLLLNRDFEIIAFNKAWDNHVRSAYGRSLERGKKMTDYVHLDHLAQFYRDYNTALRGTAVFDERKLKSNGADAWFLVKFEPAFDADGQIIGVSVNIVDVTRRIKNEETVKVQKQSLQNIAFIQSHELRRPVASILGLMNLLNADDNAPSTIEWQYLQASVKELDSMIKLIIDETDHR</sequence>
<feature type="domain" description="PAC" evidence="3">
    <location>
        <begin position="245"/>
        <end position="297"/>
    </location>
</feature>
<dbReference type="EC" id="2.7.13.3" evidence="2"/>
<evidence type="ECO:0000313" key="4">
    <source>
        <dbReference type="EMBL" id="GAA4923787.1"/>
    </source>
</evidence>
<dbReference type="PANTHER" id="PTHR43102">
    <property type="entry name" value="SLR1143 PROTEIN"/>
    <property type="match status" value="1"/>
</dbReference>
<name>A0ABP9G311_9SPHI</name>
<keyword evidence="5" id="KW-1185">Reference proteome</keyword>
<dbReference type="PROSITE" id="PS50113">
    <property type="entry name" value="PAC"/>
    <property type="match status" value="1"/>
</dbReference>
<dbReference type="InterPro" id="IPR003661">
    <property type="entry name" value="HisK_dim/P_dom"/>
</dbReference>
<dbReference type="SMART" id="SM00065">
    <property type="entry name" value="GAF"/>
    <property type="match status" value="1"/>
</dbReference>
<evidence type="ECO:0000259" key="3">
    <source>
        <dbReference type="PROSITE" id="PS50113"/>
    </source>
</evidence>
<dbReference type="PANTHER" id="PTHR43102:SF2">
    <property type="entry name" value="GAF DOMAIN-CONTAINING PROTEIN"/>
    <property type="match status" value="1"/>
</dbReference>
<dbReference type="SUPFAM" id="SSF55781">
    <property type="entry name" value="GAF domain-like"/>
    <property type="match status" value="1"/>
</dbReference>
<dbReference type="Proteomes" id="UP001501436">
    <property type="component" value="Unassembled WGS sequence"/>
</dbReference>
<evidence type="ECO:0000256" key="1">
    <source>
        <dbReference type="ARBA" id="ARBA00000085"/>
    </source>
</evidence>
<organism evidence="4 5">
    <name type="scientific">Mucilaginibacter defluvii</name>
    <dbReference type="NCBI Taxonomy" id="1196019"/>
    <lineage>
        <taxon>Bacteria</taxon>
        <taxon>Pseudomonadati</taxon>
        <taxon>Bacteroidota</taxon>
        <taxon>Sphingobacteriia</taxon>
        <taxon>Sphingobacteriales</taxon>
        <taxon>Sphingobacteriaceae</taxon>
        <taxon>Mucilaginibacter</taxon>
    </lineage>
</organism>
<evidence type="ECO:0000313" key="5">
    <source>
        <dbReference type="Proteomes" id="UP001501436"/>
    </source>
</evidence>
<dbReference type="RefSeq" id="WP_345332085.1">
    <property type="nucleotide sequence ID" value="NZ_BAABJI010000002.1"/>
</dbReference>
<dbReference type="EMBL" id="BAABJI010000002">
    <property type="protein sequence ID" value="GAA4923787.1"/>
    <property type="molecule type" value="Genomic_DNA"/>
</dbReference>
<comment type="catalytic activity">
    <reaction evidence="1">
        <text>ATP + protein L-histidine = ADP + protein N-phospho-L-histidine.</text>
        <dbReference type="EC" id="2.7.13.3"/>
    </reaction>
</comment>